<dbReference type="SUPFAM" id="SSF51101">
    <property type="entry name" value="Mannose-binding lectins"/>
    <property type="match status" value="1"/>
</dbReference>
<accession>A0A834C035</accession>
<dbReference type="Proteomes" id="UP000646548">
    <property type="component" value="Unassembled WGS sequence"/>
</dbReference>
<dbReference type="Pfam" id="PF01419">
    <property type="entry name" value="Jacalin"/>
    <property type="match status" value="1"/>
</dbReference>
<dbReference type="AlphaFoldDB" id="A0A834C035"/>
<dbReference type="Gene3D" id="2.100.10.30">
    <property type="entry name" value="Jacalin-like lectin domain"/>
    <property type="match status" value="1"/>
</dbReference>
<reference evidence="2" key="1">
    <citation type="journal article" name="BMC Genomics">
        <title>Long-read sequencing and de novo genome assembly of marine medaka (Oryzias melastigma).</title>
        <authorList>
            <person name="Liang P."/>
            <person name="Saqib H.S.A."/>
            <person name="Ni X."/>
            <person name="Shen Y."/>
        </authorList>
    </citation>
    <scope>NUCLEOTIDE SEQUENCE</scope>
    <source>
        <strain evidence="2">Bigg-433</strain>
    </source>
</reference>
<protein>
    <submittedName>
        <fullName evidence="2">Natterin-like protein</fullName>
    </submittedName>
</protein>
<name>A0A834C035_ORYME</name>
<dbReference type="InterPro" id="IPR001229">
    <property type="entry name" value="Jacalin-like_lectin_dom"/>
</dbReference>
<organism evidence="2 3">
    <name type="scientific">Oryzias melastigma</name>
    <name type="common">Marine medaka</name>
    <dbReference type="NCBI Taxonomy" id="30732"/>
    <lineage>
        <taxon>Eukaryota</taxon>
        <taxon>Metazoa</taxon>
        <taxon>Chordata</taxon>
        <taxon>Craniata</taxon>
        <taxon>Vertebrata</taxon>
        <taxon>Euteleostomi</taxon>
        <taxon>Actinopterygii</taxon>
        <taxon>Neopterygii</taxon>
        <taxon>Teleostei</taxon>
        <taxon>Neoteleostei</taxon>
        <taxon>Acanthomorphata</taxon>
        <taxon>Ovalentaria</taxon>
        <taxon>Atherinomorphae</taxon>
        <taxon>Beloniformes</taxon>
        <taxon>Adrianichthyidae</taxon>
        <taxon>Oryziinae</taxon>
        <taxon>Oryzias</taxon>
    </lineage>
</organism>
<dbReference type="EMBL" id="WKFB01000851">
    <property type="protein sequence ID" value="KAF6717311.1"/>
    <property type="molecule type" value="Genomic_DNA"/>
</dbReference>
<dbReference type="InterPro" id="IPR036404">
    <property type="entry name" value="Jacalin-like_lectin_dom_sf"/>
</dbReference>
<evidence type="ECO:0000313" key="3">
    <source>
        <dbReference type="Proteomes" id="UP000646548"/>
    </source>
</evidence>
<evidence type="ECO:0000259" key="1">
    <source>
        <dbReference type="PROSITE" id="PS51752"/>
    </source>
</evidence>
<feature type="domain" description="Jacalin-type lectin" evidence="1">
    <location>
        <begin position="4"/>
        <end position="143"/>
    </location>
</feature>
<evidence type="ECO:0000313" key="2">
    <source>
        <dbReference type="EMBL" id="KAF6717311.1"/>
    </source>
</evidence>
<proteinExistence type="predicted"/>
<dbReference type="PROSITE" id="PS51752">
    <property type="entry name" value="JACALIN_LECTIN"/>
    <property type="match status" value="1"/>
</dbReference>
<sequence>MSATAPITVVGGDGGTSFIYWPGQDEVVLRQLDVWVGEHQVGCIKITMNDGSEKTFGQPSDKHLFIRFDKDEYISLLTLWSNKAEDHLGGISLKTTNGQTFEAFPTEGKPNVTPVEVNTACGMCVGVLGRADAEINALGFMFI</sequence>
<comment type="caution">
    <text evidence="2">The sequence shown here is derived from an EMBL/GenBank/DDBJ whole genome shotgun (WGS) entry which is preliminary data.</text>
</comment>
<gene>
    <name evidence="2" type="ORF">FQA47_010827</name>
</gene>